<keyword evidence="2" id="KW-1185">Reference proteome</keyword>
<sequence>MMMMSSMFAHRAFWAGRRRTKSRSTGTMAPRTCRVYQRTLTRIVVVRHLTTRRHVPMSITSWHCVRRRVMMVVVAAILFLLDLMPATTGMSRAEMLMRPAGWLDIILVPSPRSIVVRVDHLILASSVGAPGRVLPGHGVTLRLGMLCKRYVAVRHVFFVFPVLLSFALILAFFESGSLFFPLQAPLPLSRRGPFQLLSFLSQVSFNPSCFCLLGNESILFVDEPAFYDDGPKD</sequence>
<organism evidence="1 2">
    <name type="scientific">Violaceomyces palustris</name>
    <dbReference type="NCBI Taxonomy" id="1673888"/>
    <lineage>
        <taxon>Eukaryota</taxon>
        <taxon>Fungi</taxon>
        <taxon>Dikarya</taxon>
        <taxon>Basidiomycota</taxon>
        <taxon>Ustilaginomycotina</taxon>
        <taxon>Ustilaginomycetes</taxon>
        <taxon>Violaceomycetales</taxon>
        <taxon>Violaceomycetaceae</taxon>
        <taxon>Violaceomyces</taxon>
    </lineage>
</organism>
<protein>
    <submittedName>
        <fullName evidence="1">Uncharacterized protein</fullName>
    </submittedName>
</protein>
<dbReference type="Proteomes" id="UP000245626">
    <property type="component" value="Unassembled WGS sequence"/>
</dbReference>
<proteinExistence type="predicted"/>
<reference evidence="1 2" key="1">
    <citation type="journal article" date="2018" name="Mol. Biol. Evol.">
        <title>Broad Genomic Sampling Reveals a Smut Pathogenic Ancestry of the Fungal Clade Ustilaginomycotina.</title>
        <authorList>
            <person name="Kijpornyongpan T."/>
            <person name="Mondo S.J."/>
            <person name="Barry K."/>
            <person name="Sandor L."/>
            <person name="Lee J."/>
            <person name="Lipzen A."/>
            <person name="Pangilinan J."/>
            <person name="LaButti K."/>
            <person name="Hainaut M."/>
            <person name="Henrissat B."/>
            <person name="Grigoriev I.V."/>
            <person name="Spatafora J.W."/>
            <person name="Aime M.C."/>
        </authorList>
    </citation>
    <scope>NUCLEOTIDE SEQUENCE [LARGE SCALE GENOMIC DNA]</scope>
    <source>
        <strain evidence="1 2">SA 807</strain>
    </source>
</reference>
<gene>
    <name evidence="1" type="ORF">IE53DRAFT_97360</name>
</gene>
<evidence type="ECO:0000313" key="2">
    <source>
        <dbReference type="Proteomes" id="UP000245626"/>
    </source>
</evidence>
<evidence type="ECO:0000313" key="1">
    <source>
        <dbReference type="EMBL" id="PWN50404.1"/>
    </source>
</evidence>
<accession>A0ACD0NX76</accession>
<dbReference type="EMBL" id="KZ819935">
    <property type="protein sequence ID" value="PWN50404.1"/>
    <property type="molecule type" value="Genomic_DNA"/>
</dbReference>
<name>A0ACD0NX76_9BASI</name>